<organism evidence="2 3">
    <name type="scientific">Trichodelitschia bisporula</name>
    <dbReference type="NCBI Taxonomy" id="703511"/>
    <lineage>
        <taxon>Eukaryota</taxon>
        <taxon>Fungi</taxon>
        <taxon>Dikarya</taxon>
        <taxon>Ascomycota</taxon>
        <taxon>Pezizomycotina</taxon>
        <taxon>Dothideomycetes</taxon>
        <taxon>Dothideomycetes incertae sedis</taxon>
        <taxon>Phaeotrichales</taxon>
        <taxon>Phaeotrichaceae</taxon>
        <taxon>Trichodelitschia</taxon>
    </lineage>
</organism>
<sequence>MNSALRDTTPSTVSPLNNPNSVRLPLRKRPNDISPIPNKEAYSSPSPPSLSKHHTLNLLPSNSLLPTPKHKTPQTRHLIPLTRLALGIRKEPCCNQSPQPRPSAKVLPSDCKPPSQAPNPHFQSPIHSPAYPSFRHRAGDQNLPRQRRSMPRDRMRRHLMHSSEHASKRQAMQRCLRKKIKRDRRRGRSPRPTRRHRHLHPLPIHTTTRP</sequence>
<proteinExistence type="predicted"/>
<feature type="region of interest" description="Disordered" evidence="1">
    <location>
        <begin position="92"/>
        <end position="210"/>
    </location>
</feature>
<feature type="compositionally biased region" description="Low complexity" evidence="1">
    <location>
        <begin position="201"/>
        <end position="210"/>
    </location>
</feature>
<feature type="compositionally biased region" description="Low complexity" evidence="1">
    <location>
        <begin position="56"/>
        <end position="67"/>
    </location>
</feature>
<dbReference type="Proteomes" id="UP000799640">
    <property type="component" value="Unassembled WGS sequence"/>
</dbReference>
<feature type="compositionally biased region" description="Basic residues" evidence="1">
    <location>
        <begin position="175"/>
        <end position="200"/>
    </location>
</feature>
<reference evidence="2" key="1">
    <citation type="journal article" date="2020" name="Stud. Mycol.">
        <title>101 Dothideomycetes genomes: a test case for predicting lifestyles and emergence of pathogens.</title>
        <authorList>
            <person name="Haridas S."/>
            <person name="Albert R."/>
            <person name="Binder M."/>
            <person name="Bloem J."/>
            <person name="Labutti K."/>
            <person name="Salamov A."/>
            <person name="Andreopoulos B."/>
            <person name="Baker S."/>
            <person name="Barry K."/>
            <person name="Bills G."/>
            <person name="Bluhm B."/>
            <person name="Cannon C."/>
            <person name="Castanera R."/>
            <person name="Culley D."/>
            <person name="Daum C."/>
            <person name="Ezra D."/>
            <person name="Gonzalez J."/>
            <person name="Henrissat B."/>
            <person name="Kuo A."/>
            <person name="Liang C."/>
            <person name="Lipzen A."/>
            <person name="Lutzoni F."/>
            <person name="Magnuson J."/>
            <person name="Mondo S."/>
            <person name="Nolan M."/>
            <person name="Ohm R."/>
            <person name="Pangilinan J."/>
            <person name="Park H.-J."/>
            <person name="Ramirez L."/>
            <person name="Alfaro M."/>
            <person name="Sun H."/>
            <person name="Tritt A."/>
            <person name="Yoshinaga Y."/>
            <person name="Zwiers L.-H."/>
            <person name="Turgeon B."/>
            <person name="Goodwin S."/>
            <person name="Spatafora J."/>
            <person name="Crous P."/>
            <person name="Grigoriev I."/>
        </authorList>
    </citation>
    <scope>NUCLEOTIDE SEQUENCE</scope>
    <source>
        <strain evidence="2">CBS 262.69</strain>
    </source>
</reference>
<feature type="region of interest" description="Disordered" evidence="1">
    <location>
        <begin position="1"/>
        <end position="77"/>
    </location>
</feature>
<keyword evidence="3" id="KW-1185">Reference proteome</keyword>
<feature type="compositionally biased region" description="Polar residues" evidence="1">
    <location>
        <begin position="1"/>
        <end position="21"/>
    </location>
</feature>
<feature type="compositionally biased region" description="Basic residues" evidence="1">
    <location>
        <begin position="145"/>
        <end position="160"/>
    </location>
</feature>
<name>A0A6G1HR52_9PEZI</name>
<dbReference type="EMBL" id="ML996700">
    <property type="protein sequence ID" value="KAF2398538.1"/>
    <property type="molecule type" value="Genomic_DNA"/>
</dbReference>
<evidence type="ECO:0000313" key="3">
    <source>
        <dbReference type="Proteomes" id="UP000799640"/>
    </source>
</evidence>
<protein>
    <submittedName>
        <fullName evidence="2">Uncharacterized protein</fullName>
    </submittedName>
</protein>
<gene>
    <name evidence="2" type="ORF">EJ06DRAFT_532271</name>
</gene>
<evidence type="ECO:0000313" key="2">
    <source>
        <dbReference type="EMBL" id="KAF2398538.1"/>
    </source>
</evidence>
<dbReference type="AlphaFoldDB" id="A0A6G1HR52"/>
<evidence type="ECO:0000256" key="1">
    <source>
        <dbReference type="SAM" id="MobiDB-lite"/>
    </source>
</evidence>
<accession>A0A6G1HR52</accession>